<evidence type="ECO:0000313" key="1">
    <source>
        <dbReference type="EMBL" id="QNO43799.1"/>
    </source>
</evidence>
<sequence>MVYDVLTPSIIICSSLSPYSINPYNRAPTSISRSIVRFLRCISLHQGLRGKLPAVDSEFGGGFLGHVLCASGVSWFCSVGGA</sequence>
<protein>
    <submittedName>
        <fullName evidence="1">Uncharacterized protein</fullName>
    </submittedName>
</protein>
<dbReference type="AlphaFoldDB" id="A0A7G9Y715"/>
<gene>
    <name evidence="1" type="ORF">BPLLOOKG_00025</name>
    <name evidence="2" type="ORF">EGELPFMD_00027</name>
</gene>
<name>A0A7G9Y715_9EURY</name>
<evidence type="ECO:0000313" key="2">
    <source>
        <dbReference type="EMBL" id="QNO50607.1"/>
    </source>
</evidence>
<dbReference type="EMBL" id="MT630864">
    <property type="protein sequence ID" value="QNO43799.1"/>
    <property type="molecule type" value="Genomic_DNA"/>
</dbReference>
<accession>A0A7G9Y715</accession>
<organism evidence="1">
    <name type="scientific">Candidatus Methanogaster sp. ANME-2c ERB4</name>
    <dbReference type="NCBI Taxonomy" id="2759911"/>
    <lineage>
        <taxon>Archaea</taxon>
        <taxon>Methanobacteriati</taxon>
        <taxon>Methanobacteriota</taxon>
        <taxon>Stenosarchaea group</taxon>
        <taxon>Methanomicrobia</taxon>
        <taxon>Methanosarcinales</taxon>
        <taxon>ANME-2 cluster</taxon>
        <taxon>Candidatus Methanogasteraceae</taxon>
        <taxon>Candidatus Methanogaster</taxon>
    </lineage>
</organism>
<proteinExistence type="predicted"/>
<dbReference type="EMBL" id="MT631442">
    <property type="protein sequence ID" value="QNO50607.1"/>
    <property type="molecule type" value="Genomic_DNA"/>
</dbReference>
<reference evidence="1" key="1">
    <citation type="submission" date="2020-06" db="EMBL/GenBank/DDBJ databases">
        <title>Unique genomic features of the anaerobic methanotrophic archaea.</title>
        <authorList>
            <person name="Chadwick G.L."/>
            <person name="Skennerton C.T."/>
            <person name="Laso-Perez R."/>
            <person name="Leu A.O."/>
            <person name="Speth D.R."/>
            <person name="Yu H."/>
            <person name="Morgan-Lang C."/>
            <person name="Hatzenpichler R."/>
            <person name="Goudeau D."/>
            <person name="Malmstrom R."/>
            <person name="Brazelton W.J."/>
            <person name="Woyke T."/>
            <person name="Hallam S.J."/>
            <person name="Tyson G.W."/>
            <person name="Wegener G."/>
            <person name="Boetius A."/>
            <person name="Orphan V."/>
        </authorList>
    </citation>
    <scope>NUCLEOTIDE SEQUENCE</scope>
</reference>